<dbReference type="Gene3D" id="1.10.260.40">
    <property type="entry name" value="lambda repressor-like DNA-binding domains"/>
    <property type="match status" value="1"/>
</dbReference>
<keyword evidence="4" id="KW-1185">Reference proteome</keyword>
<feature type="compositionally biased region" description="Polar residues" evidence="1">
    <location>
        <begin position="1"/>
        <end position="10"/>
    </location>
</feature>
<dbReference type="SUPFAM" id="SSF47413">
    <property type="entry name" value="lambda repressor-like DNA-binding domains"/>
    <property type="match status" value="1"/>
</dbReference>
<sequence length="102" mass="11593">MESGNDSPFSTRLKEARERKSVSQKQLGISIGLDPSVASTRMNQYEKGRHEPGFSILKKLAAYLEVPTAYFYCEDDQLASLMVSYNNASKELRMQARNLFDH</sequence>
<feature type="domain" description="HTH cro/C1-type" evidence="2">
    <location>
        <begin position="13"/>
        <end position="71"/>
    </location>
</feature>
<gene>
    <name evidence="3" type="ORF">DC094_15930</name>
</gene>
<evidence type="ECO:0000256" key="1">
    <source>
        <dbReference type="SAM" id="MobiDB-lite"/>
    </source>
</evidence>
<dbReference type="CDD" id="cd00093">
    <property type="entry name" value="HTH_XRE"/>
    <property type="match status" value="1"/>
</dbReference>
<dbReference type="EMBL" id="QDDL01000007">
    <property type="protein sequence ID" value="PVZ66813.1"/>
    <property type="molecule type" value="Genomic_DNA"/>
</dbReference>
<reference evidence="3 4" key="1">
    <citation type="submission" date="2018-04" db="EMBL/GenBank/DDBJ databases">
        <title>Thalassorhabdus spongiae gen. nov., sp. nov., isolated from a marine sponge in South-West Iceland.</title>
        <authorList>
            <person name="Knobloch S."/>
            <person name="Daussin A."/>
            <person name="Johannsson R."/>
            <person name="Marteinsson V.T."/>
        </authorList>
    </citation>
    <scope>NUCLEOTIDE SEQUENCE [LARGE SCALE GENOMIC DNA]</scope>
    <source>
        <strain evidence="3 4">Hp12</strain>
    </source>
</reference>
<evidence type="ECO:0000259" key="2">
    <source>
        <dbReference type="PROSITE" id="PS50943"/>
    </source>
</evidence>
<dbReference type="GO" id="GO:0003677">
    <property type="term" value="F:DNA binding"/>
    <property type="evidence" value="ECO:0007669"/>
    <property type="project" value="InterPro"/>
</dbReference>
<accession>A0A2V1GYH8</accession>
<feature type="compositionally biased region" description="Basic and acidic residues" evidence="1">
    <location>
        <begin position="12"/>
        <end position="21"/>
    </location>
</feature>
<dbReference type="SMART" id="SM00530">
    <property type="entry name" value="HTH_XRE"/>
    <property type="match status" value="1"/>
</dbReference>
<dbReference type="OrthoDB" id="6006530at2"/>
<dbReference type="InterPro" id="IPR010982">
    <property type="entry name" value="Lambda_DNA-bd_dom_sf"/>
</dbReference>
<dbReference type="Proteomes" id="UP000244906">
    <property type="component" value="Unassembled WGS sequence"/>
</dbReference>
<dbReference type="Pfam" id="PF01381">
    <property type="entry name" value="HTH_3"/>
    <property type="match status" value="1"/>
</dbReference>
<dbReference type="PROSITE" id="PS50943">
    <property type="entry name" value="HTH_CROC1"/>
    <property type="match status" value="1"/>
</dbReference>
<comment type="caution">
    <text evidence="3">The sequence shown here is derived from an EMBL/GenBank/DDBJ whole genome shotgun (WGS) entry which is preliminary data.</text>
</comment>
<feature type="region of interest" description="Disordered" evidence="1">
    <location>
        <begin position="1"/>
        <end position="26"/>
    </location>
</feature>
<organism evidence="3 4">
    <name type="scientific">Pelagibaculum spongiae</name>
    <dbReference type="NCBI Taxonomy" id="2080658"/>
    <lineage>
        <taxon>Bacteria</taxon>
        <taxon>Pseudomonadati</taxon>
        <taxon>Pseudomonadota</taxon>
        <taxon>Gammaproteobacteria</taxon>
        <taxon>Oceanospirillales</taxon>
        <taxon>Pelagibaculum</taxon>
    </lineage>
</organism>
<evidence type="ECO:0000313" key="3">
    <source>
        <dbReference type="EMBL" id="PVZ66813.1"/>
    </source>
</evidence>
<dbReference type="AlphaFoldDB" id="A0A2V1GYH8"/>
<name>A0A2V1GYH8_9GAMM</name>
<dbReference type="InterPro" id="IPR001387">
    <property type="entry name" value="Cro/C1-type_HTH"/>
</dbReference>
<proteinExistence type="predicted"/>
<evidence type="ECO:0000313" key="4">
    <source>
        <dbReference type="Proteomes" id="UP000244906"/>
    </source>
</evidence>
<protein>
    <submittedName>
        <fullName evidence="3">XRE family transcriptional regulator</fullName>
    </submittedName>
</protein>